<dbReference type="Proteomes" id="UP000299102">
    <property type="component" value="Unassembled WGS sequence"/>
</dbReference>
<dbReference type="AlphaFoldDB" id="A0A4C1WR03"/>
<evidence type="ECO:0000313" key="2">
    <source>
        <dbReference type="EMBL" id="GBP52527.1"/>
    </source>
</evidence>
<name>A0A4C1WR03_EUMVA</name>
<feature type="compositionally biased region" description="Low complexity" evidence="1">
    <location>
        <begin position="17"/>
        <end position="33"/>
    </location>
</feature>
<feature type="compositionally biased region" description="Basic and acidic residues" evidence="1">
    <location>
        <begin position="137"/>
        <end position="147"/>
    </location>
</feature>
<sequence>MYPPVLEEEGDLRRPQTGPGSAPTPRRPPARSSALHVLDGRDESCMSCVQEKAPRANTVTPQRRRYSAGRPTPEARASSLEEARHSRRRGDELRGNAGGPGRARATADSRQNNKTLKHPTRVSTRSRAPCCEHTRLSRESRAGRLEGPRSISKGRQSEYLPRHPTLITSRSKRALDPPMLTEVDDVSRNAFHRTDDRAHSRTKALRPTEVILSVFEFQRLIQSA</sequence>
<comment type="caution">
    <text evidence="2">The sequence shown here is derived from an EMBL/GenBank/DDBJ whole genome shotgun (WGS) entry which is preliminary data.</text>
</comment>
<accession>A0A4C1WR03</accession>
<feature type="region of interest" description="Disordered" evidence="1">
    <location>
        <begin position="1"/>
        <end position="33"/>
    </location>
</feature>
<protein>
    <submittedName>
        <fullName evidence="2">Uncharacterized protein</fullName>
    </submittedName>
</protein>
<evidence type="ECO:0000313" key="3">
    <source>
        <dbReference type="Proteomes" id="UP000299102"/>
    </source>
</evidence>
<dbReference type="EMBL" id="BGZK01000605">
    <property type="protein sequence ID" value="GBP52527.1"/>
    <property type="molecule type" value="Genomic_DNA"/>
</dbReference>
<evidence type="ECO:0000256" key="1">
    <source>
        <dbReference type="SAM" id="MobiDB-lite"/>
    </source>
</evidence>
<gene>
    <name evidence="2" type="ORF">EVAR_39049_1</name>
</gene>
<proteinExistence type="predicted"/>
<organism evidence="2 3">
    <name type="scientific">Eumeta variegata</name>
    <name type="common">Bagworm moth</name>
    <name type="synonym">Eumeta japonica</name>
    <dbReference type="NCBI Taxonomy" id="151549"/>
    <lineage>
        <taxon>Eukaryota</taxon>
        <taxon>Metazoa</taxon>
        <taxon>Ecdysozoa</taxon>
        <taxon>Arthropoda</taxon>
        <taxon>Hexapoda</taxon>
        <taxon>Insecta</taxon>
        <taxon>Pterygota</taxon>
        <taxon>Neoptera</taxon>
        <taxon>Endopterygota</taxon>
        <taxon>Lepidoptera</taxon>
        <taxon>Glossata</taxon>
        <taxon>Ditrysia</taxon>
        <taxon>Tineoidea</taxon>
        <taxon>Psychidae</taxon>
        <taxon>Oiketicinae</taxon>
        <taxon>Eumeta</taxon>
    </lineage>
</organism>
<feature type="region of interest" description="Disordered" evidence="1">
    <location>
        <begin position="48"/>
        <end position="128"/>
    </location>
</feature>
<keyword evidence="3" id="KW-1185">Reference proteome</keyword>
<feature type="compositionally biased region" description="Basic and acidic residues" evidence="1">
    <location>
        <begin position="79"/>
        <end position="94"/>
    </location>
</feature>
<feature type="compositionally biased region" description="Acidic residues" evidence="1">
    <location>
        <begin position="1"/>
        <end position="10"/>
    </location>
</feature>
<reference evidence="2 3" key="1">
    <citation type="journal article" date="2019" name="Commun. Biol.">
        <title>The bagworm genome reveals a unique fibroin gene that provides high tensile strength.</title>
        <authorList>
            <person name="Kono N."/>
            <person name="Nakamura H."/>
            <person name="Ohtoshi R."/>
            <person name="Tomita M."/>
            <person name="Numata K."/>
            <person name="Arakawa K."/>
        </authorList>
    </citation>
    <scope>NUCLEOTIDE SEQUENCE [LARGE SCALE GENOMIC DNA]</scope>
</reference>
<feature type="region of interest" description="Disordered" evidence="1">
    <location>
        <begin position="137"/>
        <end position="156"/>
    </location>
</feature>